<dbReference type="GO" id="GO:0000978">
    <property type="term" value="F:RNA polymerase II cis-regulatory region sequence-specific DNA binding"/>
    <property type="evidence" value="ECO:0007669"/>
    <property type="project" value="TreeGrafter"/>
</dbReference>
<organism evidence="10 11">
    <name type="scientific">Hydnum rufescens UP504</name>
    <dbReference type="NCBI Taxonomy" id="1448309"/>
    <lineage>
        <taxon>Eukaryota</taxon>
        <taxon>Fungi</taxon>
        <taxon>Dikarya</taxon>
        <taxon>Basidiomycota</taxon>
        <taxon>Agaricomycotina</taxon>
        <taxon>Agaricomycetes</taxon>
        <taxon>Cantharellales</taxon>
        <taxon>Hydnaceae</taxon>
        <taxon>Hydnum</taxon>
    </lineage>
</organism>
<proteinExistence type="predicted"/>
<keyword evidence="4 7" id="KW-0863">Zinc-finger</keyword>
<comment type="subcellular location">
    <subcellularLocation>
        <location evidence="1">Nucleus</location>
    </subcellularLocation>
</comment>
<reference evidence="10" key="1">
    <citation type="journal article" date="2020" name="Nat. Commun.">
        <title>Large-scale genome sequencing of mycorrhizal fungi provides insights into the early evolution of symbiotic traits.</title>
        <authorList>
            <person name="Miyauchi S."/>
            <person name="Kiss E."/>
            <person name="Kuo A."/>
            <person name="Drula E."/>
            <person name="Kohler A."/>
            <person name="Sanchez-Garcia M."/>
            <person name="Morin E."/>
            <person name="Andreopoulos B."/>
            <person name="Barry K.W."/>
            <person name="Bonito G."/>
            <person name="Buee M."/>
            <person name="Carver A."/>
            <person name="Chen C."/>
            <person name="Cichocki N."/>
            <person name="Clum A."/>
            <person name="Culley D."/>
            <person name="Crous P.W."/>
            <person name="Fauchery L."/>
            <person name="Girlanda M."/>
            <person name="Hayes R.D."/>
            <person name="Keri Z."/>
            <person name="LaButti K."/>
            <person name="Lipzen A."/>
            <person name="Lombard V."/>
            <person name="Magnuson J."/>
            <person name="Maillard F."/>
            <person name="Murat C."/>
            <person name="Nolan M."/>
            <person name="Ohm R.A."/>
            <person name="Pangilinan J."/>
            <person name="Pereira M.F."/>
            <person name="Perotto S."/>
            <person name="Peter M."/>
            <person name="Pfister S."/>
            <person name="Riley R."/>
            <person name="Sitrit Y."/>
            <person name="Stielow J.B."/>
            <person name="Szollosi G."/>
            <person name="Zifcakova L."/>
            <person name="Stursova M."/>
            <person name="Spatafora J.W."/>
            <person name="Tedersoo L."/>
            <person name="Vaario L.M."/>
            <person name="Yamada A."/>
            <person name="Yan M."/>
            <person name="Wang P."/>
            <person name="Xu J."/>
            <person name="Bruns T."/>
            <person name="Baldrian P."/>
            <person name="Vilgalys R."/>
            <person name="Dunand C."/>
            <person name="Henrissat B."/>
            <person name="Grigoriev I.V."/>
            <person name="Hibbett D."/>
            <person name="Nagy L.G."/>
            <person name="Martin F.M."/>
        </authorList>
    </citation>
    <scope>NUCLEOTIDE SEQUENCE</scope>
    <source>
        <strain evidence="10">UP504</strain>
    </source>
</reference>
<dbReference type="AlphaFoldDB" id="A0A9P6AWE2"/>
<dbReference type="InterPro" id="IPR048420">
    <property type="entry name" value="Zap1-like_Znf1"/>
</dbReference>
<dbReference type="PANTHER" id="PTHR45718:SF4">
    <property type="entry name" value="TRANSCRIPTIONAL ACTIVATOR CUBITUS INTERRUPTUS"/>
    <property type="match status" value="1"/>
</dbReference>
<evidence type="ECO:0000256" key="6">
    <source>
        <dbReference type="ARBA" id="ARBA00023242"/>
    </source>
</evidence>
<dbReference type="GO" id="GO:0008270">
    <property type="term" value="F:zinc ion binding"/>
    <property type="evidence" value="ECO:0007669"/>
    <property type="project" value="UniProtKB-KW"/>
</dbReference>
<protein>
    <recommendedName>
        <fullName evidence="9">C2H2-type domain-containing protein</fullName>
    </recommendedName>
</protein>
<dbReference type="SMART" id="SM00355">
    <property type="entry name" value="ZnF_C2H2"/>
    <property type="match status" value="3"/>
</dbReference>
<dbReference type="InterPro" id="IPR056436">
    <property type="entry name" value="Znf-C2H2_ZIC1-5/GLI1-3-like"/>
</dbReference>
<dbReference type="PANTHER" id="PTHR45718">
    <property type="entry name" value="TRANSCRIPTIONAL ACTIVATOR CUBITUS INTERRUPTUS"/>
    <property type="match status" value="1"/>
</dbReference>
<dbReference type="Proteomes" id="UP000886523">
    <property type="component" value="Unassembled WGS sequence"/>
</dbReference>
<dbReference type="SUPFAM" id="SSF57667">
    <property type="entry name" value="beta-beta-alpha zinc fingers"/>
    <property type="match status" value="2"/>
</dbReference>
<evidence type="ECO:0000256" key="7">
    <source>
        <dbReference type="PROSITE-ProRule" id="PRU00042"/>
    </source>
</evidence>
<feature type="region of interest" description="Disordered" evidence="8">
    <location>
        <begin position="1"/>
        <end position="49"/>
    </location>
</feature>
<feature type="domain" description="C2H2-type" evidence="9">
    <location>
        <begin position="92"/>
        <end position="124"/>
    </location>
</feature>
<dbReference type="GO" id="GO:0005634">
    <property type="term" value="C:nucleus"/>
    <property type="evidence" value="ECO:0007669"/>
    <property type="project" value="UniProtKB-SubCell"/>
</dbReference>
<keyword evidence="11" id="KW-1185">Reference proteome</keyword>
<comment type="caution">
    <text evidence="10">The sequence shown here is derived from an EMBL/GenBank/DDBJ whole genome shotgun (WGS) entry which is preliminary data.</text>
</comment>
<evidence type="ECO:0000256" key="2">
    <source>
        <dbReference type="ARBA" id="ARBA00022723"/>
    </source>
</evidence>
<keyword evidence="2" id="KW-0479">Metal-binding</keyword>
<dbReference type="PROSITE" id="PS00028">
    <property type="entry name" value="ZINC_FINGER_C2H2_1"/>
    <property type="match status" value="2"/>
</dbReference>
<evidence type="ECO:0000256" key="1">
    <source>
        <dbReference type="ARBA" id="ARBA00004123"/>
    </source>
</evidence>
<gene>
    <name evidence="10" type="ORF">BS47DRAFT_1298216</name>
</gene>
<dbReference type="InterPro" id="IPR043359">
    <property type="entry name" value="GLI-like"/>
</dbReference>
<evidence type="ECO:0000256" key="4">
    <source>
        <dbReference type="ARBA" id="ARBA00022771"/>
    </source>
</evidence>
<dbReference type="Pfam" id="PF00096">
    <property type="entry name" value="zf-C2H2"/>
    <property type="match status" value="1"/>
</dbReference>
<dbReference type="InterPro" id="IPR036236">
    <property type="entry name" value="Znf_C2H2_sf"/>
</dbReference>
<feature type="domain" description="C2H2-type" evidence="9">
    <location>
        <begin position="125"/>
        <end position="155"/>
    </location>
</feature>
<evidence type="ECO:0000259" key="9">
    <source>
        <dbReference type="PROSITE" id="PS50157"/>
    </source>
</evidence>
<dbReference type="GO" id="GO:0000981">
    <property type="term" value="F:DNA-binding transcription factor activity, RNA polymerase II-specific"/>
    <property type="evidence" value="ECO:0007669"/>
    <property type="project" value="TreeGrafter"/>
</dbReference>
<sequence length="304" mass="33916">MYRSLSPPVLYNSDESLSSSSDDEEPPETSAGNGVDGGATAEGYFDYNARPTPPPREVVTCMWENCGRQFDDLHPLISHVHDDHVGVHKSTYTCEWSTCPRRGLSQTSRFALVSHLRSHTGEKPFTCPRPECDKSFTRSDALAKHMRLQHNISPPLPGRGNRKRKRPDTDSISSPSIPSTSNVSGLAGLETIAQDHYPVKSEFHGDEDDYGKLMDPSGAGGASYDETRASIPPSLTTFYNPQKNTIHGRSIPRVKYLIAKAKHRYLLAEHELLLDELESIRREEARLRSSKDAVLDRVLFRELG</sequence>
<evidence type="ECO:0000256" key="5">
    <source>
        <dbReference type="ARBA" id="ARBA00022833"/>
    </source>
</evidence>
<dbReference type="Gene3D" id="3.30.160.60">
    <property type="entry name" value="Classic Zinc Finger"/>
    <property type="match status" value="3"/>
</dbReference>
<keyword evidence="5" id="KW-0862">Zinc</keyword>
<accession>A0A9P6AWE2</accession>
<dbReference type="FunFam" id="3.30.160.60:FF:000201">
    <property type="entry name" value="C2H2 finger domain protein (Gli3)"/>
    <property type="match status" value="1"/>
</dbReference>
<name>A0A9P6AWE2_9AGAM</name>
<keyword evidence="3" id="KW-0677">Repeat</keyword>
<feature type="region of interest" description="Disordered" evidence="8">
    <location>
        <begin position="147"/>
        <end position="184"/>
    </location>
</feature>
<evidence type="ECO:0000256" key="3">
    <source>
        <dbReference type="ARBA" id="ARBA00022737"/>
    </source>
</evidence>
<evidence type="ECO:0000313" key="10">
    <source>
        <dbReference type="EMBL" id="KAF9512041.1"/>
    </source>
</evidence>
<feature type="compositionally biased region" description="Low complexity" evidence="8">
    <location>
        <begin position="170"/>
        <end position="181"/>
    </location>
</feature>
<dbReference type="OrthoDB" id="3437960at2759"/>
<dbReference type="Pfam" id="PF23561">
    <property type="entry name" value="zf-C2H2_15"/>
    <property type="match status" value="1"/>
</dbReference>
<dbReference type="PROSITE" id="PS50157">
    <property type="entry name" value="ZINC_FINGER_C2H2_2"/>
    <property type="match status" value="2"/>
</dbReference>
<dbReference type="EMBL" id="MU128992">
    <property type="protein sequence ID" value="KAF9512041.1"/>
    <property type="molecule type" value="Genomic_DNA"/>
</dbReference>
<keyword evidence="6" id="KW-0539">Nucleus</keyword>
<dbReference type="Pfam" id="PF21816">
    <property type="entry name" value="Zap1_zf1"/>
    <property type="match status" value="1"/>
</dbReference>
<evidence type="ECO:0000256" key="8">
    <source>
        <dbReference type="SAM" id="MobiDB-lite"/>
    </source>
</evidence>
<feature type="region of interest" description="Disordered" evidence="8">
    <location>
        <begin position="201"/>
        <end position="223"/>
    </location>
</feature>
<dbReference type="InterPro" id="IPR013087">
    <property type="entry name" value="Znf_C2H2_type"/>
</dbReference>
<evidence type="ECO:0000313" key="11">
    <source>
        <dbReference type="Proteomes" id="UP000886523"/>
    </source>
</evidence>